<keyword evidence="4" id="KW-1185">Reference proteome</keyword>
<dbReference type="PANTHER" id="PTHR46825:SF15">
    <property type="entry name" value="BETA-LACTAMASE-RELATED DOMAIN-CONTAINING PROTEIN"/>
    <property type="match status" value="1"/>
</dbReference>
<dbReference type="Proteomes" id="UP000198575">
    <property type="component" value="Unassembled WGS sequence"/>
</dbReference>
<feature type="chain" id="PRO_5011464799" evidence="1">
    <location>
        <begin position="28"/>
        <end position="431"/>
    </location>
</feature>
<keyword evidence="1" id="KW-0732">Signal</keyword>
<reference evidence="3 4" key="1">
    <citation type="submission" date="2016-10" db="EMBL/GenBank/DDBJ databases">
        <authorList>
            <person name="de Groot N.N."/>
        </authorList>
    </citation>
    <scope>NUCLEOTIDE SEQUENCE [LARGE SCALE GENOMIC DNA]</scope>
    <source>
        <strain evidence="3 4">CGMCC 1.7659</strain>
    </source>
</reference>
<dbReference type="STRING" id="578942.SAMN05216289_12117"/>
<dbReference type="PANTHER" id="PTHR46825">
    <property type="entry name" value="D-ALANYL-D-ALANINE-CARBOXYPEPTIDASE/ENDOPEPTIDASE AMPH"/>
    <property type="match status" value="1"/>
</dbReference>
<proteinExistence type="predicted"/>
<evidence type="ECO:0000313" key="4">
    <source>
        <dbReference type="Proteomes" id="UP000198575"/>
    </source>
</evidence>
<evidence type="ECO:0000256" key="1">
    <source>
        <dbReference type="SAM" id="SignalP"/>
    </source>
</evidence>
<dbReference type="InterPro" id="IPR012338">
    <property type="entry name" value="Beta-lactam/transpept-like"/>
</dbReference>
<name>A0A1I4YY07_9GAMM</name>
<sequence>MRPQRSMISSTKRRLFPCVLLFGAVFAGHCADLAAGSRRPHSRVPARPHVDVHDIASDAAPVATEFNRWLDRLETSGQVAGLAVAIVKDDQVLLERGIGYADWASREKVEPDTVFRLASLSKAFATTLAGMLVEDGLMQWDTHVANVLPTFALADDDASSKLTVGDILSHRVGLPHNTYDNLLEQDEPYPLLVERLSEVPMACPVGECYAYQNIAFSLIGDVTYALTGDFFYHEVEKRIFHPLGMHDATYGRDSLEHSPRWARPHRRAGRVWKPFMPNETYYRMPPAAGVNASLRDMEQWLIAQMGGYPDVLSPKLLDELHKPVVETPRDLRSTPWRRGRLLDAQYALGWRVYEYAGETLIFHAGAVQGYRAMIGFLPKRRFGVVMLWNCESVAPSGLLPMLFDRYLGLPSIDWAGLGPTRMSSVSGGEID</sequence>
<accession>A0A1I4YY07</accession>
<dbReference type="Pfam" id="PF00144">
    <property type="entry name" value="Beta-lactamase"/>
    <property type="match status" value="1"/>
</dbReference>
<evidence type="ECO:0000259" key="2">
    <source>
        <dbReference type="Pfam" id="PF00144"/>
    </source>
</evidence>
<dbReference type="AlphaFoldDB" id="A0A1I4YY07"/>
<feature type="domain" description="Beta-lactamase-related" evidence="2">
    <location>
        <begin position="66"/>
        <end position="392"/>
    </location>
</feature>
<dbReference type="InterPro" id="IPR001466">
    <property type="entry name" value="Beta-lactam-related"/>
</dbReference>
<organism evidence="3 4">
    <name type="scientific">Dokdonella immobilis</name>
    <dbReference type="NCBI Taxonomy" id="578942"/>
    <lineage>
        <taxon>Bacteria</taxon>
        <taxon>Pseudomonadati</taxon>
        <taxon>Pseudomonadota</taxon>
        <taxon>Gammaproteobacteria</taxon>
        <taxon>Lysobacterales</taxon>
        <taxon>Rhodanobacteraceae</taxon>
        <taxon>Dokdonella</taxon>
    </lineage>
</organism>
<gene>
    <name evidence="3" type="ORF">SAMN05216289_12117</name>
</gene>
<dbReference type="InterPro" id="IPR050491">
    <property type="entry name" value="AmpC-like"/>
</dbReference>
<dbReference type="Gene3D" id="3.40.710.10">
    <property type="entry name" value="DD-peptidase/beta-lactamase superfamily"/>
    <property type="match status" value="1"/>
</dbReference>
<dbReference type="RefSeq" id="WP_245778923.1">
    <property type="nucleotide sequence ID" value="NZ_FOVF01000021.1"/>
</dbReference>
<dbReference type="SUPFAM" id="SSF56601">
    <property type="entry name" value="beta-lactamase/transpeptidase-like"/>
    <property type="match status" value="1"/>
</dbReference>
<feature type="signal peptide" evidence="1">
    <location>
        <begin position="1"/>
        <end position="27"/>
    </location>
</feature>
<evidence type="ECO:0000313" key="3">
    <source>
        <dbReference type="EMBL" id="SFN42946.1"/>
    </source>
</evidence>
<dbReference type="EMBL" id="FOVF01000021">
    <property type="protein sequence ID" value="SFN42946.1"/>
    <property type="molecule type" value="Genomic_DNA"/>
</dbReference>
<protein>
    <submittedName>
        <fullName evidence="3">Beta-lactamase class C</fullName>
    </submittedName>
</protein>